<feature type="transmembrane region" description="Helical" evidence="1">
    <location>
        <begin position="39"/>
        <end position="60"/>
    </location>
</feature>
<accession>A0A2H0BLI1</accession>
<sequence>MKFKNILLLIISHFIFFLVGTSIFIFLFHTPLFRNIDILFYRGVIFLFISGIVMTTLLFLFKKSTSGHLWTYKDILLSLILIFCLNLVFFTHLPVTADRSISVFMLGYLNNNSDKSITGQEMTKFFTQKYLYKYGAMNKRLNEQIESGNIIQAENGYKISKRGQLIMKVYSFIVRLFAIDNKIVSP</sequence>
<keyword evidence="1" id="KW-0472">Membrane</keyword>
<dbReference type="EMBL" id="PCSW01000025">
    <property type="protein sequence ID" value="PIP57858.1"/>
    <property type="molecule type" value="Genomic_DNA"/>
</dbReference>
<protein>
    <submittedName>
        <fullName evidence="2">Uncharacterized protein</fullName>
    </submittedName>
</protein>
<evidence type="ECO:0000313" key="3">
    <source>
        <dbReference type="Proteomes" id="UP000229847"/>
    </source>
</evidence>
<comment type="caution">
    <text evidence="2">The sequence shown here is derived from an EMBL/GenBank/DDBJ whole genome shotgun (WGS) entry which is preliminary data.</text>
</comment>
<organism evidence="2 3">
    <name type="scientific">Candidatus Woesebacteria bacterium CG22_combo_CG10-13_8_21_14_all_39_10</name>
    <dbReference type="NCBI Taxonomy" id="1975059"/>
    <lineage>
        <taxon>Bacteria</taxon>
        <taxon>Candidatus Woeseibacteriota</taxon>
    </lineage>
</organism>
<evidence type="ECO:0000256" key="1">
    <source>
        <dbReference type="SAM" id="Phobius"/>
    </source>
</evidence>
<feature type="transmembrane region" description="Helical" evidence="1">
    <location>
        <begin position="6"/>
        <end position="27"/>
    </location>
</feature>
<dbReference type="Proteomes" id="UP000229847">
    <property type="component" value="Unassembled WGS sequence"/>
</dbReference>
<gene>
    <name evidence="2" type="ORF">COX03_00835</name>
</gene>
<reference evidence="2 3" key="1">
    <citation type="submission" date="2017-09" db="EMBL/GenBank/DDBJ databases">
        <title>Depth-based differentiation of microbial function through sediment-hosted aquifers and enrichment of novel symbionts in the deep terrestrial subsurface.</title>
        <authorList>
            <person name="Probst A.J."/>
            <person name="Ladd B."/>
            <person name="Jarett J.K."/>
            <person name="Geller-Mcgrath D.E."/>
            <person name="Sieber C.M."/>
            <person name="Emerson J.B."/>
            <person name="Anantharaman K."/>
            <person name="Thomas B.C."/>
            <person name="Malmstrom R."/>
            <person name="Stieglmeier M."/>
            <person name="Klingl A."/>
            <person name="Woyke T."/>
            <person name="Ryan C.M."/>
            <person name="Banfield J.F."/>
        </authorList>
    </citation>
    <scope>NUCLEOTIDE SEQUENCE [LARGE SCALE GENOMIC DNA]</scope>
    <source>
        <strain evidence="2">CG22_combo_CG10-13_8_21_14_all_39_10</strain>
    </source>
</reference>
<evidence type="ECO:0000313" key="2">
    <source>
        <dbReference type="EMBL" id="PIP57858.1"/>
    </source>
</evidence>
<feature type="transmembrane region" description="Helical" evidence="1">
    <location>
        <begin position="75"/>
        <end position="95"/>
    </location>
</feature>
<dbReference type="AlphaFoldDB" id="A0A2H0BLI1"/>
<keyword evidence="1" id="KW-1133">Transmembrane helix</keyword>
<name>A0A2H0BLI1_9BACT</name>
<keyword evidence="1" id="KW-0812">Transmembrane</keyword>
<proteinExistence type="predicted"/>